<dbReference type="EMBL" id="JANAVB010020597">
    <property type="protein sequence ID" value="KAJ6826961.1"/>
    <property type="molecule type" value="Genomic_DNA"/>
</dbReference>
<name>A0AAX6GFF4_IRIPA</name>
<dbReference type="AlphaFoldDB" id="A0AAX6GFF4"/>
<sequence>MTEGSATTTTRDSTRWCTASSGGGVFPSRRLDDLDDDNCTDNTLRRLRHPLPSTRVRTSTVTEGSNHPWRSIMLGSFFDIRSGSKSG</sequence>
<evidence type="ECO:0000313" key="3">
    <source>
        <dbReference type="Proteomes" id="UP001140949"/>
    </source>
</evidence>
<organism evidence="2 3">
    <name type="scientific">Iris pallida</name>
    <name type="common">Sweet iris</name>
    <dbReference type="NCBI Taxonomy" id="29817"/>
    <lineage>
        <taxon>Eukaryota</taxon>
        <taxon>Viridiplantae</taxon>
        <taxon>Streptophyta</taxon>
        <taxon>Embryophyta</taxon>
        <taxon>Tracheophyta</taxon>
        <taxon>Spermatophyta</taxon>
        <taxon>Magnoliopsida</taxon>
        <taxon>Liliopsida</taxon>
        <taxon>Asparagales</taxon>
        <taxon>Iridaceae</taxon>
        <taxon>Iridoideae</taxon>
        <taxon>Irideae</taxon>
        <taxon>Iris</taxon>
    </lineage>
</organism>
<proteinExistence type="predicted"/>
<evidence type="ECO:0000313" key="2">
    <source>
        <dbReference type="EMBL" id="KAJ6826961.1"/>
    </source>
</evidence>
<gene>
    <name evidence="2" type="ORF">M6B38_369900</name>
</gene>
<feature type="compositionally biased region" description="Low complexity" evidence="1">
    <location>
        <begin position="1"/>
        <end position="19"/>
    </location>
</feature>
<keyword evidence="3" id="KW-1185">Reference proteome</keyword>
<dbReference type="Proteomes" id="UP001140949">
    <property type="component" value="Unassembled WGS sequence"/>
</dbReference>
<reference evidence="2" key="1">
    <citation type="journal article" date="2023" name="GigaByte">
        <title>Genome assembly of the bearded iris, Iris pallida Lam.</title>
        <authorList>
            <person name="Bruccoleri R.E."/>
            <person name="Oakeley E.J."/>
            <person name="Faust A.M.E."/>
            <person name="Altorfer M."/>
            <person name="Dessus-Babus S."/>
            <person name="Burckhardt D."/>
            <person name="Oertli M."/>
            <person name="Naumann U."/>
            <person name="Petersen F."/>
            <person name="Wong J."/>
        </authorList>
    </citation>
    <scope>NUCLEOTIDE SEQUENCE</scope>
    <source>
        <strain evidence="2">GSM-AAB239-AS_SAM_17_03QT</strain>
    </source>
</reference>
<evidence type="ECO:0000256" key="1">
    <source>
        <dbReference type="SAM" id="MobiDB-lite"/>
    </source>
</evidence>
<feature type="region of interest" description="Disordered" evidence="1">
    <location>
        <begin position="1"/>
        <end position="21"/>
    </location>
</feature>
<comment type="caution">
    <text evidence="2">The sequence shown here is derived from an EMBL/GenBank/DDBJ whole genome shotgun (WGS) entry which is preliminary data.</text>
</comment>
<accession>A0AAX6GFF4</accession>
<protein>
    <submittedName>
        <fullName evidence="2">Uncharacterized protein</fullName>
    </submittedName>
</protein>
<reference evidence="2" key="2">
    <citation type="submission" date="2023-04" db="EMBL/GenBank/DDBJ databases">
        <authorList>
            <person name="Bruccoleri R.E."/>
            <person name="Oakeley E.J."/>
            <person name="Faust A.-M."/>
            <person name="Dessus-Babus S."/>
            <person name="Altorfer M."/>
            <person name="Burckhardt D."/>
            <person name="Oertli M."/>
            <person name="Naumann U."/>
            <person name="Petersen F."/>
            <person name="Wong J."/>
        </authorList>
    </citation>
    <scope>NUCLEOTIDE SEQUENCE</scope>
    <source>
        <strain evidence="2">GSM-AAB239-AS_SAM_17_03QT</strain>
        <tissue evidence="2">Leaf</tissue>
    </source>
</reference>